<protein>
    <recommendedName>
        <fullName evidence="4 11">Glutamate--cysteine ligase</fullName>
        <ecNumber evidence="3 11">6.3.2.2</ecNumber>
    </recommendedName>
    <alternativeName>
        <fullName evidence="10 11">Gamma-ECS</fullName>
    </alternativeName>
    <alternativeName>
        <fullName evidence="9 11">Gamma-glutamylcysteine synthetase</fullName>
    </alternativeName>
</protein>
<dbReference type="PANTHER" id="PTHR11164:SF0">
    <property type="entry name" value="GLUTAMATE--CYSTEINE LIGASE CATALYTIC SUBUNIT"/>
    <property type="match status" value="1"/>
</dbReference>
<comment type="similarity">
    <text evidence="2 11">Belongs to the glutamate--cysteine ligase type 3 family.</text>
</comment>
<comment type="catalytic activity">
    <reaction evidence="11">
        <text>L-cysteine + L-glutamate + ATP = gamma-L-glutamyl-L-cysteine + ADP + phosphate + H(+)</text>
        <dbReference type="Rhea" id="RHEA:13285"/>
        <dbReference type="ChEBI" id="CHEBI:15378"/>
        <dbReference type="ChEBI" id="CHEBI:29985"/>
        <dbReference type="ChEBI" id="CHEBI:30616"/>
        <dbReference type="ChEBI" id="CHEBI:35235"/>
        <dbReference type="ChEBI" id="CHEBI:43474"/>
        <dbReference type="ChEBI" id="CHEBI:58173"/>
        <dbReference type="ChEBI" id="CHEBI:456216"/>
        <dbReference type="EC" id="6.3.2.2"/>
    </reaction>
</comment>
<dbReference type="GO" id="GO:0005524">
    <property type="term" value="F:ATP binding"/>
    <property type="evidence" value="ECO:0007669"/>
    <property type="project" value="UniProtKB-UniRule"/>
</dbReference>
<dbReference type="InterPro" id="IPR004308">
    <property type="entry name" value="GCS"/>
</dbReference>
<sequence>MGLLSEGSPLSWPETKKLADHVREHGITQFINLYNLLKDRQGDVLKWGDEIEYMLVKFNHEEKKAQLSLRAQDLLPVLQITEKENPEKASSLWRPEFASYMVEGTPGKPYGGLLAHFNVVEANMKNRRKEVSALLEKDEHILSITAFPRLGCEGFCVPEVKPDPVNSASRSLFFPDEAIYLAHPRFRTLTRNIRERRGEKVAINVPIFKDVKTSSSFKEDLSALGNDGEKGKNALPDHIYMDAMGFGMGQCCLQLTFQACNIKEARTLYDQLAPMCPIMLALTAASPIQRGHIADTDCRWNIISSSVDCRTREERGLEPLKTNRFRINKSRYDSIDSYLSPEGDRYNDIPLVIDQEAYQRMRDAGIDHLLAQHIAHLFIRDPVSLFSEKINQNDEEDSDHFENLQSTNWQTMRFKPPPPKSTIGWRVEFRPCEAQITDFENAAYVCFIVLLTRVILTYGLNFLIPISKVDENMQRAQKRDAVLNEKFWFRKDLVAQNSSESVANSIGIEQDEISVEMTIGEIINGKGDEFQGLLPLISSYLSSVEVDADTHCTIHQYLRLIQKRASGELMTIAHWMREFVTKHPDYKGDSIVSEQINYDLLTTMDGIQNETIECPALLDHSRSKTQSSIPDPIRMAENCPSTC</sequence>
<dbReference type="PANTHER" id="PTHR11164">
    <property type="entry name" value="GLUTAMATE CYSTEINE LIGASE"/>
    <property type="match status" value="1"/>
</dbReference>
<dbReference type="InterPro" id="IPR014746">
    <property type="entry name" value="Gln_synth/guanido_kin_cat_dom"/>
</dbReference>
<keyword evidence="14" id="KW-1185">Reference proteome</keyword>
<evidence type="ECO:0000256" key="11">
    <source>
        <dbReference type="RuleBase" id="RU367135"/>
    </source>
</evidence>
<accession>A0A164QPK4</accession>
<dbReference type="Gene3D" id="1.10.8.960">
    <property type="match status" value="1"/>
</dbReference>
<dbReference type="FunFam" id="1.10.8.960:FF:000001">
    <property type="entry name" value="Glutamate--cysteine ligase catalytic subunit"/>
    <property type="match status" value="1"/>
</dbReference>
<evidence type="ECO:0000313" key="14">
    <source>
        <dbReference type="Proteomes" id="UP000076858"/>
    </source>
</evidence>
<evidence type="ECO:0000256" key="10">
    <source>
        <dbReference type="ARBA" id="ARBA00032122"/>
    </source>
</evidence>
<evidence type="ECO:0000256" key="3">
    <source>
        <dbReference type="ARBA" id="ARBA00012220"/>
    </source>
</evidence>
<evidence type="ECO:0000256" key="2">
    <source>
        <dbReference type="ARBA" id="ARBA00008100"/>
    </source>
</evidence>
<comment type="caution">
    <text evidence="13">The sequence shown here is derived from an EMBL/GenBank/DDBJ whole genome shotgun (WGS) entry which is preliminary data.</text>
</comment>
<dbReference type="FunFam" id="3.30.590.50:FF:000002">
    <property type="entry name" value="Glutamate--cysteine ligase catalytic subunit"/>
    <property type="match status" value="1"/>
</dbReference>
<dbReference type="GO" id="GO:0017109">
    <property type="term" value="C:glutamate-cysteine ligase complex"/>
    <property type="evidence" value="ECO:0007669"/>
    <property type="project" value="TreeGrafter"/>
</dbReference>
<evidence type="ECO:0000256" key="9">
    <source>
        <dbReference type="ARBA" id="ARBA00030585"/>
    </source>
</evidence>
<keyword evidence="5 11" id="KW-0436">Ligase</keyword>
<dbReference type="Gene3D" id="3.30.590.50">
    <property type="match status" value="2"/>
</dbReference>
<dbReference type="Pfam" id="PF03074">
    <property type="entry name" value="GCS"/>
    <property type="match status" value="1"/>
</dbReference>
<organism evidence="13 14">
    <name type="scientific">Daphnia magna</name>
    <dbReference type="NCBI Taxonomy" id="35525"/>
    <lineage>
        <taxon>Eukaryota</taxon>
        <taxon>Metazoa</taxon>
        <taxon>Ecdysozoa</taxon>
        <taxon>Arthropoda</taxon>
        <taxon>Crustacea</taxon>
        <taxon>Branchiopoda</taxon>
        <taxon>Diplostraca</taxon>
        <taxon>Cladocera</taxon>
        <taxon>Anomopoda</taxon>
        <taxon>Daphniidae</taxon>
        <taxon>Daphnia</taxon>
    </lineage>
</organism>
<evidence type="ECO:0000256" key="7">
    <source>
        <dbReference type="ARBA" id="ARBA00022741"/>
    </source>
</evidence>
<dbReference type="UniPathway" id="UPA00142">
    <property type="reaction ID" value="UER00209"/>
</dbReference>
<evidence type="ECO:0000313" key="13">
    <source>
        <dbReference type="EMBL" id="KZS07939.1"/>
    </source>
</evidence>
<comment type="pathway">
    <text evidence="1 11">Sulfur metabolism; glutathione biosynthesis; glutathione from L-cysteine and L-glutamate: step 1/2.</text>
</comment>
<name>A0A164QPK4_9CRUS</name>
<reference evidence="13 14" key="1">
    <citation type="submission" date="2016-03" db="EMBL/GenBank/DDBJ databases">
        <title>EvidentialGene: Evidence-directed Construction of Genes on Genomes.</title>
        <authorList>
            <person name="Gilbert D.G."/>
            <person name="Choi J.-H."/>
            <person name="Mockaitis K."/>
            <person name="Colbourne J."/>
            <person name="Pfrender M."/>
        </authorList>
    </citation>
    <scope>NUCLEOTIDE SEQUENCE [LARGE SCALE GENOMIC DNA]</scope>
    <source>
        <strain evidence="13 14">Xinb3</strain>
        <tissue evidence="13">Complete organism</tissue>
    </source>
</reference>
<dbReference type="Proteomes" id="UP000076858">
    <property type="component" value="Unassembled WGS sequence"/>
</dbReference>
<dbReference type="AlphaFoldDB" id="A0A164QPK4"/>
<dbReference type="FunFam" id="3.30.590.50:FF:000001">
    <property type="entry name" value="Glutamate-cysteine ligase Gcs1"/>
    <property type="match status" value="1"/>
</dbReference>
<feature type="region of interest" description="Disordered" evidence="12">
    <location>
        <begin position="622"/>
        <end position="643"/>
    </location>
</feature>
<evidence type="ECO:0000256" key="12">
    <source>
        <dbReference type="SAM" id="MobiDB-lite"/>
    </source>
</evidence>
<evidence type="ECO:0000256" key="4">
    <source>
        <dbReference type="ARBA" id="ARBA00014618"/>
    </source>
</evidence>
<keyword evidence="7 11" id="KW-0547">Nucleotide-binding</keyword>
<evidence type="ECO:0000256" key="1">
    <source>
        <dbReference type="ARBA" id="ARBA00005006"/>
    </source>
</evidence>
<dbReference type="GO" id="GO:0004357">
    <property type="term" value="F:glutamate-cysteine ligase activity"/>
    <property type="evidence" value="ECO:0007669"/>
    <property type="project" value="UniProtKB-UniRule"/>
</dbReference>
<keyword evidence="6 11" id="KW-0317">Glutathione biosynthesis</keyword>
<evidence type="ECO:0000256" key="6">
    <source>
        <dbReference type="ARBA" id="ARBA00022684"/>
    </source>
</evidence>
<dbReference type="SUPFAM" id="SSF55931">
    <property type="entry name" value="Glutamine synthetase/guanido kinase"/>
    <property type="match status" value="1"/>
</dbReference>
<dbReference type="STRING" id="35525.A0A164QPK4"/>
<proteinExistence type="inferred from homology"/>
<evidence type="ECO:0000256" key="8">
    <source>
        <dbReference type="ARBA" id="ARBA00022840"/>
    </source>
</evidence>
<dbReference type="OrthoDB" id="7939818at2759"/>
<dbReference type="EMBL" id="LRGB01002384">
    <property type="protein sequence ID" value="KZS07939.1"/>
    <property type="molecule type" value="Genomic_DNA"/>
</dbReference>
<dbReference type="EC" id="6.3.2.2" evidence="3 11"/>
<dbReference type="GO" id="GO:0006750">
    <property type="term" value="P:glutathione biosynthetic process"/>
    <property type="evidence" value="ECO:0007669"/>
    <property type="project" value="UniProtKB-UniRule"/>
</dbReference>
<gene>
    <name evidence="13" type="ORF">APZ42_028324</name>
</gene>
<keyword evidence="8 11" id="KW-0067">ATP-binding</keyword>
<evidence type="ECO:0000256" key="5">
    <source>
        <dbReference type="ARBA" id="ARBA00022598"/>
    </source>
</evidence>